<proteinExistence type="predicted"/>
<comment type="caution">
    <text evidence="2">The sequence shown here is derived from an EMBL/GenBank/DDBJ whole genome shotgun (WGS) entry which is preliminary data.</text>
</comment>
<organism evidence="2 3">
    <name type="scientific">Racocetra fulgida</name>
    <dbReference type="NCBI Taxonomy" id="60492"/>
    <lineage>
        <taxon>Eukaryota</taxon>
        <taxon>Fungi</taxon>
        <taxon>Fungi incertae sedis</taxon>
        <taxon>Mucoromycota</taxon>
        <taxon>Glomeromycotina</taxon>
        <taxon>Glomeromycetes</taxon>
        <taxon>Diversisporales</taxon>
        <taxon>Gigasporaceae</taxon>
        <taxon>Racocetra</taxon>
    </lineage>
</organism>
<accession>A0A9N8ZJT2</accession>
<dbReference type="OrthoDB" id="2449293at2759"/>
<dbReference type="AlphaFoldDB" id="A0A9N8ZJT2"/>
<feature type="binding site" evidence="1">
    <location>
        <position position="76"/>
    </location>
    <ligand>
        <name>ATP</name>
        <dbReference type="ChEBI" id="CHEBI:30616"/>
    </ligand>
</feature>
<dbReference type="Proteomes" id="UP000789396">
    <property type="component" value="Unassembled WGS sequence"/>
</dbReference>
<evidence type="ECO:0000313" key="2">
    <source>
        <dbReference type="EMBL" id="CAG8498102.1"/>
    </source>
</evidence>
<dbReference type="GO" id="GO:0005524">
    <property type="term" value="F:ATP binding"/>
    <property type="evidence" value="ECO:0007669"/>
    <property type="project" value="UniProtKB-UniRule"/>
</dbReference>
<dbReference type="InterPro" id="IPR017441">
    <property type="entry name" value="Protein_kinase_ATP_BS"/>
</dbReference>
<sequence length="112" mass="13131">MSSKDITLSKNVIQNSKATDERIDEDIKNILVENKQLQWIPYNKFKIIQEIGKGGSATVLHAQWEDQKMKRFVALKMLNELKHREEFIEEFKEEIYVYSGSSTNQNEGRLLI</sequence>
<dbReference type="Gene3D" id="3.30.200.20">
    <property type="entry name" value="Phosphorylase Kinase, domain 1"/>
    <property type="match status" value="1"/>
</dbReference>
<dbReference type="SUPFAM" id="SSF56112">
    <property type="entry name" value="Protein kinase-like (PK-like)"/>
    <property type="match status" value="1"/>
</dbReference>
<evidence type="ECO:0000313" key="3">
    <source>
        <dbReference type="Proteomes" id="UP000789396"/>
    </source>
</evidence>
<protein>
    <submittedName>
        <fullName evidence="2">17159_t:CDS:1</fullName>
    </submittedName>
</protein>
<gene>
    <name evidence="2" type="ORF">RFULGI_LOCUS2306</name>
</gene>
<keyword evidence="1" id="KW-0067">ATP-binding</keyword>
<dbReference type="EMBL" id="CAJVPZ010001707">
    <property type="protein sequence ID" value="CAG8498102.1"/>
    <property type="molecule type" value="Genomic_DNA"/>
</dbReference>
<reference evidence="2" key="1">
    <citation type="submission" date="2021-06" db="EMBL/GenBank/DDBJ databases">
        <authorList>
            <person name="Kallberg Y."/>
            <person name="Tangrot J."/>
            <person name="Rosling A."/>
        </authorList>
    </citation>
    <scope>NUCLEOTIDE SEQUENCE</scope>
    <source>
        <strain evidence="2">IN212</strain>
    </source>
</reference>
<evidence type="ECO:0000256" key="1">
    <source>
        <dbReference type="PROSITE-ProRule" id="PRU10141"/>
    </source>
</evidence>
<keyword evidence="1" id="KW-0547">Nucleotide-binding</keyword>
<dbReference type="PROSITE" id="PS00107">
    <property type="entry name" value="PROTEIN_KINASE_ATP"/>
    <property type="match status" value="1"/>
</dbReference>
<dbReference type="InterPro" id="IPR011009">
    <property type="entry name" value="Kinase-like_dom_sf"/>
</dbReference>
<name>A0A9N8ZJT2_9GLOM</name>
<keyword evidence="3" id="KW-1185">Reference proteome</keyword>